<sequence length="103" mass="11805">MFFNFFFFFSLSLFHFSLFFFSFFLVRPLLRLNSAISPFPSFVCSYRSMELEAAAAMEVGWLDVVPIEDAEVETVDVKSEAAGMVVRGSGRWPWKPAWLKVAS</sequence>
<dbReference type="Proteomes" id="UP001152523">
    <property type="component" value="Unassembled WGS sequence"/>
</dbReference>
<feature type="transmembrane region" description="Helical" evidence="1">
    <location>
        <begin position="6"/>
        <end position="26"/>
    </location>
</feature>
<evidence type="ECO:0000313" key="2">
    <source>
        <dbReference type="EMBL" id="CAH9085591.1"/>
    </source>
</evidence>
<evidence type="ECO:0000256" key="1">
    <source>
        <dbReference type="SAM" id="Phobius"/>
    </source>
</evidence>
<evidence type="ECO:0008006" key="4">
    <source>
        <dbReference type="Google" id="ProtNLM"/>
    </source>
</evidence>
<dbReference type="AlphaFoldDB" id="A0AAV0CU97"/>
<keyword evidence="3" id="KW-1185">Reference proteome</keyword>
<keyword evidence="1" id="KW-0812">Transmembrane</keyword>
<reference evidence="2" key="1">
    <citation type="submission" date="2022-07" db="EMBL/GenBank/DDBJ databases">
        <authorList>
            <person name="Macas J."/>
            <person name="Novak P."/>
            <person name="Neumann P."/>
        </authorList>
    </citation>
    <scope>NUCLEOTIDE SEQUENCE</scope>
</reference>
<keyword evidence="1" id="KW-1133">Transmembrane helix</keyword>
<protein>
    <recommendedName>
        <fullName evidence="4">Secreted protein</fullName>
    </recommendedName>
</protein>
<organism evidence="2 3">
    <name type="scientific">Cuscuta epithymum</name>
    <dbReference type="NCBI Taxonomy" id="186058"/>
    <lineage>
        <taxon>Eukaryota</taxon>
        <taxon>Viridiplantae</taxon>
        <taxon>Streptophyta</taxon>
        <taxon>Embryophyta</taxon>
        <taxon>Tracheophyta</taxon>
        <taxon>Spermatophyta</taxon>
        <taxon>Magnoliopsida</taxon>
        <taxon>eudicotyledons</taxon>
        <taxon>Gunneridae</taxon>
        <taxon>Pentapetalae</taxon>
        <taxon>asterids</taxon>
        <taxon>lamiids</taxon>
        <taxon>Solanales</taxon>
        <taxon>Convolvulaceae</taxon>
        <taxon>Cuscuteae</taxon>
        <taxon>Cuscuta</taxon>
        <taxon>Cuscuta subgen. Cuscuta</taxon>
    </lineage>
</organism>
<dbReference type="EMBL" id="CAMAPF010000051">
    <property type="protein sequence ID" value="CAH9085591.1"/>
    <property type="molecule type" value="Genomic_DNA"/>
</dbReference>
<gene>
    <name evidence="2" type="ORF">CEPIT_LOCUS9394</name>
</gene>
<accession>A0AAV0CU97</accession>
<proteinExistence type="predicted"/>
<evidence type="ECO:0000313" key="3">
    <source>
        <dbReference type="Proteomes" id="UP001152523"/>
    </source>
</evidence>
<comment type="caution">
    <text evidence="2">The sequence shown here is derived from an EMBL/GenBank/DDBJ whole genome shotgun (WGS) entry which is preliminary data.</text>
</comment>
<keyword evidence="1" id="KW-0472">Membrane</keyword>
<name>A0AAV0CU97_9ASTE</name>